<dbReference type="InterPro" id="IPR007848">
    <property type="entry name" value="Small_mtfrase_dom"/>
</dbReference>
<evidence type="ECO:0000259" key="3">
    <source>
        <dbReference type="Pfam" id="PF05175"/>
    </source>
</evidence>
<dbReference type="STRING" id="483547.GSUB_13135"/>
<dbReference type="GO" id="GO:0008170">
    <property type="term" value="F:N-methyltransferase activity"/>
    <property type="evidence" value="ECO:0007669"/>
    <property type="project" value="UniProtKB-ARBA"/>
</dbReference>
<dbReference type="PROSITE" id="PS00092">
    <property type="entry name" value="N6_MTASE"/>
    <property type="match status" value="1"/>
</dbReference>
<dbReference type="SUPFAM" id="SSF53335">
    <property type="entry name" value="S-adenosyl-L-methionine-dependent methyltransferases"/>
    <property type="match status" value="1"/>
</dbReference>
<dbReference type="Pfam" id="PF05175">
    <property type="entry name" value="MTS"/>
    <property type="match status" value="1"/>
</dbReference>
<organism evidence="4 5">
    <name type="scientific">Geoalkalibacter subterraneus</name>
    <dbReference type="NCBI Taxonomy" id="483547"/>
    <lineage>
        <taxon>Bacteria</taxon>
        <taxon>Pseudomonadati</taxon>
        <taxon>Thermodesulfobacteriota</taxon>
        <taxon>Desulfuromonadia</taxon>
        <taxon>Desulfuromonadales</taxon>
        <taxon>Geoalkalibacteraceae</taxon>
        <taxon>Geoalkalibacter</taxon>
    </lineage>
</organism>
<dbReference type="GO" id="GO:0032259">
    <property type="term" value="P:methylation"/>
    <property type="evidence" value="ECO:0007669"/>
    <property type="project" value="UniProtKB-KW"/>
</dbReference>
<evidence type="ECO:0000256" key="2">
    <source>
        <dbReference type="ARBA" id="ARBA00022691"/>
    </source>
</evidence>
<proteinExistence type="predicted"/>
<name>A0A0B5FKZ8_9BACT</name>
<dbReference type="PANTHER" id="PTHR47739">
    <property type="entry name" value="TRNA1(VAL) (ADENINE(37)-N6)-METHYLTRANSFERASE"/>
    <property type="match status" value="1"/>
</dbReference>
<dbReference type="InterPro" id="IPR002052">
    <property type="entry name" value="DNA_methylase_N6_adenine_CS"/>
</dbReference>
<sequence length="253" mass="27706">MGGGELVGPADGETLDDLRLGNLKIIQHRNGYRFSLDPILLCAFARISEGDRVVDLGTGNGVIPLVLARRSGAARIVGVERQAEMVERARRSVLLNGLQERIEIIEGDVRAISRVLEPQSVDVVVCNPPFRAPGGGRVAPDSERAAARHELAGSLADFVAAASWLLPDGGRFFIVYLADRVDELLAGMRKFHLAPKRLRCVHGRTDEPARMVLVEGRKNGGFGVSIEPPLVVWEGERYTSEVLRIYDEDFSED</sequence>
<dbReference type="PANTHER" id="PTHR47739:SF1">
    <property type="entry name" value="TRNA1(VAL) (ADENINE(37)-N6)-METHYLTRANSFERASE"/>
    <property type="match status" value="1"/>
</dbReference>
<accession>A0A0B5FKZ8</accession>
<dbReference type="Proteomes" id="UP000035036">
    <property type="component" value="Chromosome"/>
</dbReference>
<feature type="domain" description="Methyltransferase small" evidence="3">
    <location>
        <begin position="44"/>
        <end position="175"/>
    </location>
</feature>
<dbReference type="GO" id="GO:0003676">
    <property type="term" value="F:nucleic acid binding"/>
    <property type="evidence" value="ECO:0007669"/>
    <property type="project" value="InterPro"/>
</dbReference>
<dbReference type="KEGG" id="gsb:GSUB_13135"/>
<reference evidence="4 5" key="1">
    <citation type="journal article" date="2015" name="Genome Announc.">
        <title>Genomes of Geoalkalibacter ferrihydriticus Z-0531T and Geoalkalibacter subterraneus Red1T, Two Haloalkaliphilic Metal-Reducing Deltaproteobacteria.</title>
        <authorList>
            <person name="Badalamenti J.P."/>
            <person name="Krajmalnik-Brown R."/>
            <person name="Torres C.I."/>
            <person name="Bond D.R."/>
        </authorList>
    </citation>
    <scope>NUCLEOTIDE SEQUENCE [LARGE SCALE GENOMIC DNA]</scope>
    <source>
        <strain evidence="4 5">Red1</strain>
    </source>
</reference>
<dbReference type="AlphaFoldDB" id="A0A0B5FKZ8"/>
<evidence type="ECO:0000313" key="5">
    <source>
        <dbReference type="Proteomes" id="UP000035036"/>
    </source>
</evidence>
<keyword evidence="1" id="KW-0808">Transferase</keyword>
<evidence type="ECO:0000313" key="4">
    <source>
        <dbReference type="EMBL" id="AJF08043.1"/>
    </source>
</evidence>
<gene>
    <name evidence="4" type="ORF">GSUB_13135</name>
</gene>
<dbReference type="EMBL" id="CP010311">
    <property type="protein sequence ID" value="AJF08043.1"/>
    <property type="molecule type" value="Genomic_DNA"/>
</dbReference>
<keyword evidence="2" id="KW-0949">S-adenosyl-L-methionine</keyword>
<dbReference type="CDD" id="cd02440">
    <property type="entry name" value="AdoMet_MTases"/>
    <property type="match status" value="1"/>
</dbReference>
<dbReference type="InterPro" id="IPR050210">
    <property type="entry name" value="tRNA_Adenine-N(6)_MTase"/>
</dbReference>
<protein>
    <recommendedName>
        <fullName evidence="3">Methyltransferase small domain-containing protein</fullName>
    </recommendedName>
</protein>
<evidence type="ECO:0000256" key="1">
    <source>
        <dbReference type="ARBA" id="ARBA00022603"/>
    </source>
</evidence>
<dbReference type="Gene3D" id="3.40.50.150">
    <property type="entry name" value="Vaccinia Virus protein VP39"/>
    <property type="match status" value="1"/>
</dbReference>
<keyword evidence="5" id="KW-1185">Reference proteome</keyword>
<keyword evidence="1" id="KW-0489">Methyltransferase</keyword>
<dbReference type="GO" id="GO:0008757">
    <property type="term" value="F:S-adenosylmethionine-dependent methyltransferase activity"/>
    <property type="evidence" value="ECO:0007669"/>
    <property type="project" value="UniProtKB-ARBA"/>
</dbReference>
<dbReference type="InterPro" id="IPR029063">
    <property type="entry name" value="SAM-dependent_MTases_sf"/>
</dbReference>
<dbReference type="HOGENOM" id="CLU_061983_3_1_7"/>